<dbReference type="EMBL" id="JAABOA010003827">
    <property type="protein sequence ID" value="KAF9578282.1"/>
    <property type="molecule type" value="Genomic_DNA"/>
</dbReference>
<evidence type="ECO:0000313" key="2">
    <source>
        <dbReference type="EMBL" id="KAF9578282.1"/>
    </source>
</evidence>
<sequence>MWSAKPEQNRVPMPLGGGQHCGRSPLKSRDRPFTSTASSPESLLLGLQAVWAGHAVYGNSSRISSFG</sequence>
<protein>
    <submittedName>
        <fullName evidence="2">Uncharacterized protein</fullName>
    </submittedName>
</protein>
<keyword evidence="3" id="KW-1185">Reference proteome</keyword>
<dbReference type="Proteomes" id="UP000780801">
    <property type="component" value="Unassembled WGS sequence"/>
</dbReference>
<organism evidence="2 3">
    <name type="scientific">Lunasporangiospora selenospora</name>
    <dbReference type="NCBI Taxonomy" id="979761"/>
    <lineage>
        <taxon>Eukaryota</taxon>
        <taxon>Fungi</taxon>
        <taxon>Fungi incertae sedis</taxon>
        <taxon>Mucoromycota</taxon>
        <taxon>Mortierellomycotina</taxon>
        <taxon>Mortierellomycetes</taxon>
        <taxon>Mortierellales</taxon>
        <taxon>Mortierellaceae</taxon>
        <taxon>Lunasporangiospora</taxon>
    </lineage>
</organism>
<feature type="non-terminal residue" evidence="2">
    <location>
        <position position="67"/>
    </location>
</feature>
<proteinExistence type="predicted"/>
<gene>
    <name evidence="2" type="ORF">BGW38_006007</name>
</gene>
<feature type="region of interest" description="Disordered" evidence="1">
    <location>
        <begin position="1"/>
        <end position="38"/>
    </location>
</feature>
<name>A0A9P6FN51_9FUNG</name>
<comment type="caution">
    <text evidence="2">The sequence shown here is derived from an EMBL/GenBank/DDBJ whole genome shotgun (WGS) entry which is preliminary data.</text>
</comment>
<evidence type="ECO:0000313" key="3">
    <source>
        <dbReference type="Proteomes" id="UP000780801"/>
    </source>
</evidence>
<reference evidence="2" key="1">
    <citation type="journal article" date="2020" name="Fungal Divers.">
        <title>Resolving the Mortierellaceae phylogeny through synthesis of multi-gene phylogenetics and phylogenomics.</title>
        <authorList>
            <person name="Vandepol N."/>
            <person name="Liber J."/>
            <person name="Desiro A."/>
            <person name="Na H."/>
            <person name="Kennedy M."/>
            <person name="Barry K."/>
            <person name="Grigoriev I.V."/>
            <person name="Miller A.N."/>
            <person name="O'Donnell K."/>
            <person name="Stajich J.E."/>
            <person name="Bonito G."/>
        </authorList>
    </citation>
    <scope>NUCLEOTIDE SEQUENCE</scope>
    <source>
        <strain evidence="2">KOD1015</strain>
    </source>
</reference>
<dbReference type="AlphaFoldDB" id="A0A9P6FN51"/>
<evidence type="ECO:0000256" key="1">
    <source>
        <dbReference type="SAM" id="MobiDB-lite"/>
    </source>
</evidence>
<accession>A0A9P6FN51</accession>